<reference evidence="1 2" key="1">
    <citation type="submission" date="2018-06" db="EMBL/GenBank/DDBJ databases">
        <title>Genomic Encyclopedia of Archaeal and Bacterial Type Strains, Phase II (KMG-II): from individual species to whole genera.</title>
        <authorList>
            <person name="Goeker M."/>
        </authorList>
    </citation>
    <scope>NUCLEOTIDE SEQUENCE [LARGE SCALE GENOMIC DNA]</scope>
    <source>
        <strain evidence="1 2">ATCC BAA-1881</strain>
    </source>
</reference>
<dbReference type="EMBL" id="QKUF01000007">
    <property type="protein sequence ID" value="PZW30566.1"/>
    <property type="molecule type" value="Genomic_DNA"/>
</dbReference>
<gene>
    <name evidence="1" type="ORF">EI42_02538</name>
</gene>
<evidence type="ECO:0000313" key="1">
    <source>
        <dbReference type="EMBL" id="PZW30566.1"/>
    </source>
</evidence>
<sequence length="56" mass="5905">MLFPVDGGAKGTAFFTREHTTSEKGFYLTALSGYLTSAIAPSEEAFAAIFPTTGNL</sequence>
<proteinExistence type="predicted"/>
<name>A0A326U8Q2_THEHA</name>
<dbReference type="Proteomes" id="UP000248806">
    <property type="component" value="Unassembled WGS sequence"/>
</dbReference>
<dbReference type="AlphaFoldDB" id="A0A326U8Q2"/>
<evidence type="ECO:0000313" key="2">
    <source>
        <dbReference type="Proteomes" id="UP000248806"/>
    </source>
</evidence>
<keyword evidence="2" id="KW-1185">Reference proteome</keyword>
<protein>
    <submittedName>
        <fullName evidence="1">Uncharacterized protein</fullName>
    </submittedName>
</protein>
<comment type="caution">
    <text evidence="1">The sequence shown here is derived from an EMBL/GenBank/DDBJ whole genome shotgun (WGS) entry which is preliminary data.</text>
</comment>
<organism evidence="1 2">
    <name type="scientific">Thermosporothrix hazakensis</name>
    <dbReference type="NCBI Taxonomy" id="644383"/>
    <lineage>
        <taxon>Bacteria</taxon>
        <taxon>Bacillati</taxon>
        <taxon>Chloroflexota</taxon>
        <taxon>Ktedonobacteria</taxon>
        <taxon>Ktedonobacterales</taxon>
        <taxon>Thermosporotrichaceae</taxon>
        <taxon>Thermosporothrix</taxon>
    </lineage>
</organism>
<accession>A0A326U8Q2</accession>